<keyword evidence="2" id="KW-0812">Transmembrane</keyword>
<feature type="region of interest" description="Disordered" evidence="1">
    <location>
        <begin position="1"/>
        <end position="44"/>
    </location>
</feature>
<dbReference type="AlphaFoldDB" id="A0A7Z0EFQ7"/>
<evidence type="ECO:0000256" key="2">
    <source>
        <dbReference type="SAM" id="Phobius"/>
    </source>
</evidence>
<keyword evidence="2" id="KW-0472">Membrane</keyword>
<keyword evidence="2" id="KW-1133">Transmembrane helix</keyword>
<organism evidence="3 4">
    <name type="scientific">Glaciibacter psychrotolerans</name>
    <dbReference type="NCBI Taxonomy" id="670054"/>
    <lineage>
        <taxon>Bacteria</taxon>
        <taxon>Bacillati</taxon>
        <taxon>Actinomycetota</taxon>
        <taxon>Actinomycetes</taxon>
        <taxon>Micrococcales</taxon>
        <taxon>Microbacteriaceae</taxon>
        <taxon>Glaciibacter</taxon>
    </lineage>
</organism>
<accession>A0A7Z0EFQ7</accession>
<evidence type="ECO:0000313" key="3">
    <source>
        <dbReference type="EMBL" id="NYJ20683.1"/>
    </source>
</evidence>
<feature type="compositionally biased region" description="Polar residues" evidence="1">
    <location>
        <begin position="1"/>
        <end position="22"/>
    </location>
</feature>
<comment type="caution">
    <text evidence="3">The sequence shown here is derived from an EMBL/GenBank/DDBJ whole genome shotgun (WGS) entry which is preliminary data.</text>
</comment>
<reference evidence="3 4" key="1">
    <citation type="submission" date="2020-07" db="EMBL/GenBank/DDBJ databases">
        <title>Sequencing the genomes of 1000 actinobacteria strains.</title>
        <authorList>
            <person name="Klenk H.-P."/>
        </authorList>
    </citation>
    <scope>NUCLEOTIDE SEQUENCE [LARGE SCALE GENOMIC DNA]</scope>
    <source>
        <strain evidence="3 4">LI1</strain>
    </source>
</reference>
<feature type="transmembrane region" description="Helical" evidence="2">
    <location>
        <begin position="49"/>
        <end position="68"/>
    </location>
</feature>
<evidence type="ECO:0000256" key="1">
    <source>
        <dbReference type="SAM" id="MobiDB-lite"/>
    </source>
</evidence>
<feature type="transmembrane region" description="Helical" evidence="2">
    <location>
        <begin position="80"/>
        <end position="101"/>
    </location>
</feature>
<protein>
    <submittedName>
        <fullName evidence="3">Di/tricarboxylate transporter</fullName>
    </submittedName>
</protein>
<proteinExistence type="predicted"/>
<name>A0A7Z0EFQ7_9MICO</name>
<sequence length="106" mass="10963">MSDTPTTPLPNEQPTVPLTTLRTDADAAAAESHAPPAPAPTADSRHRPLFATIFWGVLLLAFAGFMVVRTVLPAAPDPTLWLLSTVIVIGLALVVAGIAAASRRAG</sequence>
<keyword evidence="4" id="KW-1185">Reference proteome</keyword>
<gene>
    <name evidence="3" type="ORF">HNR05_002474</name>
</gene>
<evidence type="ECO:0000313" key="4">
    <source>
        <dbReference type="Proteomes" id="UP000537260"/>
    </source>
</evidence>
<dbReference type="RefSeq" id="WP_179579319.1">
    <property type="nucleotide sequence ID" value="NZ_JACCFM010000001.1"/>
</dbReference>
<dbReference type="Proteomes" id="UP000537260">
    <property type="component" value="Unassembled WGS sequence"/>
</dbReference>
<dbReference type="EMBL" id="JACCFM010000001">
    <property type="protein sequence ID" value="NYJ20683.1"/>
    <property type="molecule type" value="Genomic_DNA"/>
</dbReference>